<dbReference type="InterPro" id="IPR037066">
    <property type="entry name" value="Plug_dom_sf"/>
</dbReference>
<keyword evidence="4 10" id="KW-0812">Transmembrane</keyword>
<evidence type="ECO:0000313" key="16">
    <source>
        <dbReference type="Proteomes" id="UP000004295"/>
    </source>
</evidence>
<accession>C3JA28</accession>
<keyword evidence="6 11" id="KW-0798">TonB box</keyword>
<dbReference type="GO" id="GO:0044718">
    <property type="term" value="P:siderophore transmembrane transport"/>
    <property type="evidence" value="ECO:0007669"/>
    <property type="project" value="TreeGrafter"/>
</dbReference>
<protein>
    <submittedName>
        <fullName evidence="15">TonB-dependent receptor</fullName>
    </submittedName>
</protein>
<organism evidence="15 16">
    <name type="scientific">Porphyromonas endodontalis (strain ATCC 35406 / DSM 24491 / JCM 8526 / CCUG 16442 / BCRC 14492 / NCTC 13058 / HG 370)</name>
    <name type="common">Bacteroides endodontalis</name>
    <dbReference type="NCBI Taxonomy" id="553175"/>
    <lineage>
        <taxon>Bacteria</taxon>
        <taxon>Pseudomonadati</taxon>
        <taxon>Bacteroidota</taxon>
        <taxon>Bacteroidia</taxon>
        <taxon>Bacteroidales</taxon>
        <taxon>Porphyromonadaceae</taxon>
        <taxon>Porphyromonas</taxon>
    </lineage>
</organism>
<feature type="chain" id="PRO_5002928026" evidence="12">
    <location>
        <begin position="25"/>
        <end position="743"/>
    </location>
</feature>
<reference evidence="15 16" key="1">
    <citation type="submission" date="2009-04" db="EMBL/GenBank/DDBJ databases">
        <authorList>
            <person name="Sebastian Y."/>
            <person name="Madupu R."/>
            <person name="Durkin A.S."/>
            <person name="Torralba M."/>
            <person name="Methe B."/>
            <person name="Sutton G.G."/>
            <person name="Strausberg R.L."/>
            <person name="Nelson K.E."/>
        </authorList>
    </citation>
    <scope>NUCLEOTIDE SEQUENCE [LARGE SCALE GENOMIC DNA]</scope>
    <source>
        <strain evidence="16">ATCC 35406 / BCRC 14492 / JCM 8526 / NCTC 13058 / HG 370</strain>
    </source>
</reference>
<keyword evidence="2 10" id="KW-0813">Transport</keyword>
<comment type="caution">
    <text evidence="15">The sequence shown here is derived from an EMBL/GenBank/DDBJ whole genome shotgun (WGS) entry which is preliminary data.</text>
</comment>
<dbReference type="Proteomes" id="UP000004295">
    <property type="component" value="Unassembled WGS sequence"/>
</dbReference>
<evidence type="ECO:0000256" key="6">
    <source>
        <dbReference type="ARBA" id="ARBA00023077"/>
    </source>
</evidence>
<dbReference type="STRING" id="553175.POREN0001_0951"/>
<keyword evidence="7 10" id="KW-0472">Membrane</keyword>
<feature type="domain" description="TonB-dependent receptor plug" evidence="14">
    <location>
        <begin position="122"/>
        <end position="221"/>
    </location>
</feature>
<evidence type="ECO:0000256" key="1">
    <source>
        <dbReference type="ARBA" id="ARBA00004571"/>
    </source>
</evidence>
<dbReference type="PANTHER" id="PTHR30069">
    <property type="entry name" value="TONB-DEPENDENT OUTER MEMBRANE RECEPTOR"/>
    <property type="match status" value="1"/>
</dbReference>
<dbReference type="eggNOG" id="COG4771">
    <property type="taxonomic scope" value="Bacteria"/>
</dbReference>
<evidence type="ECO:0000313" key="15">
    <source>
        <dbReference type="EMBL" id="EEN82953.1"/>
    </source>
</evidence>
<evidence type="ECO:0000256" key="12">
    <source>
        <dbReference type="SAM" id="SignalP"/>
    </source>
</evidence>
<dbReference type="InterPro" id="IPR039426">
    <property type="entry name" value="TonB-dep_rcpt-like"/>
</dbReference>
<evidence type="ECO:0000256" key="4">
    <source>
        <dbReference type="ARBA" id="ARBA00022692"/>
    </source>
</evidence>
<comment type="similarity">
    <text evidence="10 11">Belongs to the TonB-dependent receptor family.</text>
</comment>
<evidence type="ECO:0000256" key="11">
    <source>
        <dbReference type="RuleBase" id="RU003357"/>
    </source>
</evidence>
<dbReference type="GO" id="GO:0009279">
    <property type="term" value="C:cell outer membrane"/>
    <property type="evidence" value="ECO:0007669"/>
    <property type="project" value="UniProtKB-SubCell"/>
</dbReference>
<keyword evidence="8 15" id="KW-0675">Receptor</keyword>
<comment type="subcellular location">
    <subcellularLocation>
        <location evidence="1 10">Cell outer membrane</location>
        <topology evidence="1 10">Multi-pass membrane protein</topology>
    </subcellularLocation>
</comment>
<evidence type="ECO:0000256" key="2">
    <source>
        <dbReference type="ARBA" id="ARBA00022448"/>
    </source>
</evidence>
<dbReference type="InterPro" id="IPR036942">
    <property type="entry name" value="Beta-barrel_TonB_sf"/>
</dbReference>
<evidence type="ECO:0000256" key="3">
    <source>
        <dbReference type="ARBA" id="ARBA00022452"/>
    </source>
</evidence>
<proteinExistence type="inferred from homology"/>
<dbReference type="Gene3D" id="2.40.170.20">
    <property type="entry name" value="TonB-dependent receptor, beta-barrel domain"/>
    <property type="match status" value="1"/>
</dbReference>
<name>C3JA28_POREA</name>
<dbReference type="InterPro" id="IPR008969">
    <property type="entry name" value="CarboxyPept-like_regulatory"/>
</dbReference>
<dbReference type="AlphaFoldDB" id="C3JA28"/>
<evidence type="ECO:0000256" key="5">
    <source>
        <dbReference type="ARBA" id="ARBA00022729"/>
    </source>
</evidence>
<evidence type="ECO:0000256" key="9">
    <source>
        <dbReference type="ARBA" id="ARBA00023237"/>
    </source>
</evidence>
<keyword evidence="16" id="KW-1185">Reference proteome</keyword>
<feature type="domain" description="TonB-dependent receptor-like beta-barrel" evidence="13">
    <location>
        <begin position="311"/>
        <end position="709"/>
    </location>
</feature>
<dbReference type="SUPFAM" id="SSF49464">
    <property type="entry name" value="Carboxypeptidase regulatory domain-like"/>
    <property type="match status" value="1"/>
</dbReference>
<dbReference type="InterPro" id="IPR012910">
    <property type="entry name" value="Plug_dom"/>
</dbReference>
<dbReference type="InterPro" id="IPR000531">
    <property type="entry name" value="Beta-barrel_TonB"/>
</dbReference>
<evidence type="ECO:0000256" key="8">
    <source>
        <dbReference type="ARBA" id="ARBA00023170"/>
    </source>
</evidence>
<keyword evidence="3 10" id="KW-1134">Transmembrane beta strand</keyword>
<evidence type="ECO:0000259" key="14">
    <source>
        <dbReference type="Pfam" id="PF07715"/>
    </source>
</evidence>
<dbReference type="Pfam" id="PF00593">
    <property type="entry name" value="TonB_dep_Rec_b-barrel"/>
    <property type="match status" value="1"/>
</dbReference>
<dbReference type="Pfam" id="PF07715">
    <property type="entry name" value="Plug"/>
    <property type="match status" value="1"/>
</dbReference>
<dbReference type="Gene3D" id="2.170.130.10">
    <property type="entry name" value="TonB-dependent receptor, plug domain"/>
    <property type="match status" value="1"/>
</dbReference>
<evidence type="ECO:0000256" key="10">
    <source>
        <dbReference type="PROSITE-ProRule" id="PRU01360"/>
    </source>
</evidence>
<evidence type="ECO:0000256" key="7">
    <source>
        <dbReference type="ARBA" id="ARBA00023136"/>
    </source>
</evidence>
<keyword evidence="5 12" id="KW-0732">Signal</keyword>
<gene>
    <name evidence="15" type="ORF">POREN0001_0951</name>
</gene>
<dbReference type="GO" id="GO:0015344">
    <property type="term" value="F:siderophore uptake transmembrane transporter activity"/>
    <property type="evidence" value="ECO:0007669"/>
    <property type="project" value="TreeGrafter"/>
</dbReference>
<dbReference type="EMBL" id="ACNN01000016">
    <property type="protein sequence ID" value="EEN82953.1"/>
    <property type="molecule type" value="Genomic_DNA"/>
</dbReference>
<dbReference type="SUPFAM" id="SSF56935">
    <property type="entry name" value="Porins"/>
    <property type="match status" value="1"/>
</dbReference>
<dbReference type="PANTHER" id="PTHR30069:SF29">
    <property type="entry name" value="HEMOGLOBIN AND HEMOGLOBIN-HAPTOGLOBIN-BINDING PROTEIN 1-RELATED"/>
    <property type="match status" value="1"/>
</dbReference>
<dbReference type="Gene3D" id="2.60.40.1120">
    <property type="entry name" value="Carboxypeptidase-like, regulatory domain"/>
    <property type="match status" value="1"/>
</dbReference>
<dbReference type="PROSITE" id="PS52016">
    <property type="entry name" value="TONB_DEPENDENT_REC_3"/>
    <property type="match status" value="1"/>
</dbReference>
<keyword evidence="9 10" id="KW-0998">Cell outer membrane</keyword>
<dbReference type="Pfam" id="PF13715">
    <property type="entry name" value="CarbopepD_reg_2"/>
    <property type="match status" value="1"/>
</dbReference>
<sequence>MNQTTLQRIFFSLFLLASALNLQAQITISGKVTDKATGQPIPGVTIRVDHSLKGATSNARGEFILKNLPDGEQTLRFSAIGYRSEHATFAQTTSNVHIGMVEENRQLAQVVVTSTGTHRRMAETPIPVQVITARDLSSAHISTLEEALSKLSSSFSFSGNAMGTEVSLNGLKSGYILFLLNGQRMISDDAIQRINMANVKRIEILNSSASLLYGSDAVGGVVNIITDDDKNGIEVSSTTRISNHQRISEAVTLDLNLGKLTSGTSYLYRQARNWQLSPLAEIVDKKTKKVKEEPTMKQASLGYGNHLVQQRFSYSPLTNLTFRAEGSFYDNMSRRPIEGYDYNVNHRAYAYGAGMQYIISPRLFVTANFAADNYSSSFIYLKDTKKNKQGDRLERKRIQYYKGDVSGVFKLSRNNKLSTGLEYLNDALSSATDSYDHKSTYTASAFAQDEWTIAPGLELVAGLRYSFNETFHSHLSPSLSIMGVSGGLRGRVSYSTGFKAPTLQQIYSSEVAQSSNRLTLGNINLKPEESHNLSVNLEYLHRRFSLSATAFFNHISHMINYRTLTKEEAAPYLKEYDEVQMRDNIDRARVLGLNLSAHAYLGAGFDFAGSLSLLDGKNITPMATKKNPHPDPIQLDKSVGILGNARLNWGHSWGLYDLKLGVLAYGQGERYSATYDYYSPSFHLLDFVTTHDFTLGDYKITLGAGVENILDWRDARPWNTSKPYASLQPGRSPYVSLTLHYRR</sequence>
<feature type="signal peptide" evidence="12">
    <location>
        <begin position="1"/>
        <end position="24"/>
    </location>
</feature>
<dbReference type="CDD" id="cd01347">
    <property type="entry name" value="ligand_gated_channel"/>
    <property type="match status" value="1"/>
</dbReference>
<evidence type="ECO:0000259" key="13">
    <source>
        <dbReference type="Pfam" id="PF00593"/>
    </source>
</evidence>